<keyword evidence="1" id="KW-1133">Transmembrane helix</keyword>
<accession>A0ABR4W8Z1</accession>
<reference evidence="2 3" key="1">
    <citation type="submission" date="2012-09" db="EMBL/GenBank/DDBJ databases">
        <title>Genome Sequence of alkane-degrading Bacterium Alcanivorax jadensis T9.</title>
        <authorList>
            <person name="Lai Q."/>
            <person name="Shao Z."/>
        </authorList>
    </citation>
    <scope>NUCLEOTIDE SEQUENCE [LARGE SCALE GENOMIC DNA]</scope>
    <source>
        <strain evidence="2 3">T9</strain>
    </source>
</reference>
<dbReference type="EMBL" id="ARXU01000017">
    <property type="protein sequence ID" value="KGD59876.1"/>
    <property type="molecule type" value="Genomic_DNA"/>
</dbReference>
<evidence type="ECO:0000313" key="3">
    <source>
        <dbReference type="Proteomes" id="UP000029443"/>
    </source>
</evidence>
<dbReference type="Proteomes" id="UP000029443">
    <property type="component" value="Unassembled WGS sequence"/>
</dbReference>
<keyword evidence="3" id="KW-1185">Reference proteome</keyword>
<name>A0ABR4W8Z1_9GAMM</name>
<sequence length="93" mass="10311">MGVELTIYVGLHFLAGSVLGFMYLARYGCYMKIAWAGFIVGMLSIFLIIVSVSKLSEKWMIESSWEMISLGVLSLSSIVSISMAKIYVDTKKS</sequence>
<evidence type="ECO:0000313" key="2">
    <source>
        <dbReference type="EMBL" id="KGD59876.1"/>
    </source>
</evidence>
<feature type="transmembrane region" description="Helical" evidence="1">
    <location>
        <begin position="33"/>
        <end position="55"/>
    </location>
</feature>
<feature type="transmembrane region" description="Helical" evidence="1">
    <location>
        <begin position="6"/>
        <end position="26"/>
    </location>
</feature>
<comment type="caution">
    <text evidence="2">The sequence shown here is derived from an EMBL/GenBank/DDBJ whole genome shotgun (WGS) entry which is preliminary data.</text>
</comment>
<evidence type="ECO:0000256" key="1">
    <source>
        <dbReference type="SAM" id="Phobius"/>
    </source>
</evidence>
<gene>
    <name evidence="2" type="ORF">T9A_03154</name>
</gene>
<feature type="transmembrane region" description="Helical" evidence="1">
    <location>
        <begin position="67"/>
        <end position="88"/>
    </location>
</feature>
<proteinExistence type="predicted"/>
<protein>
    <submittedName>
        <fullName evidence="2">Uncharacterized protein</fullName>
    </submittedName>
</protein>
<keyword evidence="1" id="KW-0472">Membrane</keyword>
<dbReference type="RefSeq" id="WP_035250387.1">
    <property type="nucleotide sequence ID" value="NZ_ARXU01000017.1"/>
</dbReference>
<organism evidence="2 3">
    <name type="scientific">Alcanivorax jadensis T9</name>
    <dbReference type="NCBI Taxonomy" id="1177181"/>
    <lineage>
        <taxon>Bacteria</taxon>
        <taxon>Pseudomonadati</taxon>
        <taxon>Pseudomonadota</taxon>
        <taxon>Gammaproteobacteria</taxon>
        <taxon>Oceanospirillales</taxon>
        <taxon>Alcanivoracaceae</taxon>
        <taxon>Alcanivorax</taxon>
    </lineage>
</organism>
<keyword evidence="1" id="KW-0812">Transmembrane</keyword>